<accession>A0ABW1NKQ0</accession>
<feature type="transmembrane region" description="Helical" evidence="7">
    <location>
        <begin position="147"/>
        <end position="170"/>
    </location>
</feature>
<dbReference type="EMBL" id="JBHSRF010000029">
    <property type="protein sequence ID" value="MFC6083543.1"/>
    <property type="molecule type" value="Genomic_DNA"/>
</dbReference>
<feature type="transmembrane region" description="Helical" evidence="7">
    <location>
        <begin position="242"/>
        <end position="258"/>
    </location>
</feature>
<feature type="transmembrane region" description="Helical" evidence="7">
    <location>
        <begin position="71"/>
        <end position="91"/>
    </location>
</feature>
<comment type="caution">
    <text evidence="9">The sequence shown here is derived from an EMBL/GenBank/DDBJ whole genome shotgun (WGS) entry which is preliminary data.</text>
</comment>
<evidence type="ECO:0000256" key="7">
    <source>
        <dbReference type="SAM" id="Phobius"/>
    </source>
</evidence>
<feature type="transmembrane region" description="Helical" evidence="7">
    <location>
        <begin position="264"/>
        <end position="280"/>
    </location>
</feature>
<evidence type="ECO:0000256" key="5">
    <source>
        <dbReference type="ARBA" id="ARBA00023136"/>
    </source>
</evidence>
<keyword evidence="3 7" id="KW-0812">Transmembrane</keyword>
<evidence type="ECO:0000256" key="4">
    <source>
        <dbReference type="ARBA" id="ARBA00022989"/>
    </source>
</evidence>
<proteinExistence type="inferred from homology"/>
<protein>
    <submittedName>
        <fullName evidence="9">FUSC family protein</fullName>
    </submittedName>
</protein>
<feature type="transmembrane region" description="Helical" evidence="7">
    <location>
        <begin position="48"/>
        <end position="64"/>
    </location>
</feature>
<feature type="transmembrane region" description="Helical" evidence="7">
    <location>
        <begin position="191"/>
        <end position="208"/>
    </location>
</feature>
<keyword evidence="5 7" id="KW-0472">Membrane</keyword>
<comment type="subcellular location">
    <subcellularLocation>
        <location evidence="1">Cell membrane</location>
        <topology evidence="1">Multi-pass membrane protein</topology>
    </subcellularLocation>
</comment>
<evidence type="ECO:0000256" key="6">
    <source>
        <dbReference type="ARBA" id="ARBA00043993"/>
    </source>
</evidence>
<evidence type="ECO:0000256" key="2">
    <source>
        <dbReference type="ARBA" id="ARBA00022475"/>
    </source>
</evidence>
<organism evidence="9 10">
    <name type="scientific">Sphaerisporangium aureirubrum</name>
    <dbReference type="NCBI Taxonomy" id="1544736"/>
    <lineage>
        <taxon>Bacteria</taxon>
        <taxon>Bacillati</taxon>
        <taxon>Actinomycetota</taxon>
        <taxon>Actinomycetes</taxon>
        <taxon>Streptosporangiales</taxon>
        <taxon>Streptosporangiaceae</taxon>
        <taxon>Sphaerisporangium</taxon>
    </lineage>
</organism>
<evidence type="ECO:0000256" key="3">
    <source>
        <dbReference type="ARBA" id="ARBA00022692"/>
    </source>
</evidence>
<sequence length="495" mass="51982">MESPSLSMPTDLLQRVRRASRDGLRSFLAAAGTFGTLVLLSPWAGEPLGVYVLGVVVAFSLDRVGKGQERAVLLVALPVVTAGVAAVGGLMRAEPPLGSALFVGLVFLSVHLRRYGPRASAAGRLMTLPLLAMFVSPVPVGDSARGTLVWSVVACLVAVAWHWGVSALVRGERAAAVPPPPPASGSSHTKLALQAAIALGLAFTAGHLLFPAHWSWTVVTALVVTIGARSRGHVLHKGVQRFGGALVGAVSATLIAGPLHDHPVASAVVIFAYLLAGLVLRQIDYAYWSFAVTSMLAVLYGLLGQAGPEFLAERLVEILLGTACGIVPAFLVLPIRTEAVVRRNLAHTLHALGDLLREPGAEHEQVLHQRAEGLRTAAEPLLARHRLSRLLARRTGRIFTRRPGLDASPRRARGELAEGVRGLLAGMERLDAGATPAPARAALRRNIGTVRLTLARRPAPDLVPVQAGQDPALTDLDAALRAVHAGLPAVPETPG</sequence>
<evidence type="ECO:0000256" key="1">
    <source>
        <dbReference type="ARBA" id="ARBA00004651"/>
    </source>
</evidence>
<feature type="transmembrane region" description="Helical" evidence="7">
    <location>
        <begin position="125"/>
        <end position="141"/>
    </location>
</feature>
<keyword evidence="4 7" id="KW-1133">Transmembrane helix</keyword>
<name>A0ABW1NKQ0_9ACTN</name>
<evidence type="ECO:0000259" key="8">
    <source>
        <dbReference type="Pfam" id="PF13515"/>
    </source>
</evidence>
<dbReference type="RefSeq" id="WP_380755610.1">
    <property type="nucleotide sequence ID" value="NZ_JBHSRF010000029.1"/>
</dbReference>
<evidence type="ECO:0000313" key="10">
    <source>
        <dbReference type="Proteomes" id="UP001596137"/>
    </source>
</evidence>
<evidence type="ECO:0000313" key="9">
    <source>
        <dbReference type="EMBL" id="MFC6083543.1"/>
    </source>
</evidence>
<dbReference type="Proteomes" id="UP001596137">
    <property type="component" value="Unassembled WGS sequence"/>
</dbReference>
<gene>
    <name evidence="9" type="ORF">ACFP1K_20405</name>
</gene>
<feature type="domain" description="Integral membrane bound transporter" evidence="8">
    <location>
        <begin position="201"/>
        <end position="327"/>
    </location>
</feature>
<feature type="transmembrane region" description="Helical" evidence="7">
    <location>
        <begin position="315"/>
        <end position="335"/>
    </location>
</feature>
<feature type="transmembrane region" description="Helical" evidence="7">
    <location>
        <begin position="285"/>
        <end position="303"/>
    </location>
</feature>
<reference evidence="10" key="1">
    <citation type="journal article" date="2019" name="Int. J. Syst. Evol. Microbiol.">
        <title>The Global Catalogue of Microorganisms (GCM) 10K type strain sequencing project: providing services to taxonomists for standard genome sequencing and annotation.</title>
        <authorList>
            <consortium name="The Broad Institute Genomics Platform"/>
            <consortium name="The Broad Institute Genome Sequencing Center for Infectious Disease"/>
            <person name="Wu L."/>
            <person name="Ma J."/>
        </authorList>
    </citation>
    <scope>NUCLEOTIDE SEQUENCE [LARGE SCALE GENOMIC DNA]</scope>
    <source>
        <strain evidence="10">JCM 30346</strain>
    </source>
</reference>
<keyword evidence="2" id="KW-1003">Cell membrane</keyword>
<dbReference type="PANTHER" id="PTHR30509">
    <property type="entry name" value="P-HYDROXYBENZOIC ACID EFFLUX PUMP SUBUNIT-RELATED"/>
    <property type="match status" value="1"/>
</dbReference>
<dbReference type="PANTHER" id="PTHR30509:SF9">
    <property type="entry name" value="MULTIDRUG RESISTANCE PROTEIN MDTO"/>
    <property type="match status" value="1"/>
</dbReference>
<keyword evidence="10" id="KW-1185">Reference proteome</keyword>
<dbReference type="InterPro" id="IPR049453">
    <property type="entry name" value="Memb_transporter_dom"/>
</dbReference>
<comment type="similarity">
    <text evidence="6">Belongs to the YccS/YhfK family.</text>
</comment>
<dbReference type="Pfam" id="PF13515">
    <property type="entry name" value="FUSC_2"/>
    <property type="match status" value="1"/>
</dbReference>